<feature type="chain" id="PRO_5033825233" evidence="1">
    <location>
        <begin position="26"/>
        <end position="147"/>
    </location>
</feature>
<protein>
    <submittedName>
        <fullName evidence="4">Superoxide reductase</fullName>
    </submittedName>
</protein>
<evidence type="ECO:0000259" key="2">
    <source>
        <dbReference type="Pfam" id="PF01880"/>
    </source>
</evidence>
<evidence type="ECO:0000256" key="1">
    <source>
        <dbReference type="SAM" id="SignalP"/>
    </source>
</evidence>
<organism evidence="4">
    <name type="scientific">Candidatus Kentrum sp. MB</name>
    <dbReference type="NCBI Taxonomy" id="2138164"/>
    <lineage>
        <taxon>Bacteria</taxon>
        <taxon>Pseudomonadati</taxon>
        <taxon>Pseudomonadota</taxon>
        <taxon>Gammaproteobacteria</taxon>
        <taxon>Candidatus Kentrum</taxon>
    </lineage>
</organism>
<dbReference type="GO" id="GO:0005506">
    <property type="term" value="F:iron ion binding"/>
    <property type="evidence" value="ECO:0007669"/>
    <property type="project" value="InterPro"/>
</dbReference>
<proteinExistence type="predicted"/>
<dbReference type="Pfam" id="PF01880">
    <property type="entry name" value="Desulfoferrodox"/>
    <property type="match status" value="1"/>
</dbReference>
<dbReference type="EMBL" id="CAADFO010000067">
    <property type="protein sequence ID" value="VFK30578.1"/>
    <property type="molecule type" value="Genomic_DNA"/>
</dbReference>
<sequence length="147" mass="16439">MQRRNLIGLTLAGVASGLISKAAFAKEATTNLSSSANSMAGGVFYTKDAPGRWKGKEKGHLPIIEIKRESSDTFVQITTSHEMKKHEHYIIKHILLDGNFRFIGEKMFDPLKDKAPISRFRVGKYKGPFYALSVCNKHDTWLDVGNI</sequence>
<gene>
    <name evidence="3" type="ORF">BECKMB1821G_GA0114241_10677</name>
    <name evidence="5" type="ORF">BECKMB1821H_GA0114242_10897</name>
    <name evidence="4" type="ORF">BECKMB1821I_GA0114274_10877</name>
</gene>
<dbReference type="EMBL" id="CAADFQ010000087">
    <property type="protein sequence ID" value="VFK34855.1"/>
    <property type="molecule type" value="Genomic_DNA"/>
</dbReference>
<keyword evidence="1" id="KW-0732">Signal</keyword>
<dbReference type="InterPro" id="IPR036073">
    <property type="entry name" value="Desulfoferrodoxin_Fe-bd_dom_sf"/>
</dbReference>
<reference evidence="4" key="1">
    <citation type="submission" date="2019-02" db="EMBL/GenBank/DDBJ databases">
        <authorList>
            <person name="Gruber-Vodicka R. H."/>
            <person name="Seah K. B. B."/>
        </authorList>
    </citation>
    <scope>NUCLEOTIDE SEQUENCE</scope>
    <source>
        <strain evidence="3">BECK_BZ197</strain>
        <strain evidence="5">BECK_BZ198</strain>
        <strain evidence="4">BECK_BZ199</strain>
    </source>
</reference>
<dbReference type="InterPro" id="IPR002742">
    <property type="entry name" value="Desulfoferrodoxin_Fe-bd_dom"/>
</dbReference>
<dbReference type="EMBL" id="CAADGH010000089">
    <property type="protein sequence ID" value="VFK77005.1"/>
    <property type="molecule type" value="Genomic_DNA"/>
</dbReference>
<evidence type="ECO:0000313" key="5">
    <source>
        <dbReference type="EMBL" id="VFK77005.1"/>
    </source>
</evidence>
<evidence type="ECO:0000313" key="3">
    <source>
        <dbReference type="EMBL" id="VFK30578.1"/>
    </source>
</evidence>
<feature type="signal peptide" evidence="1">
    <location>
        <begin position="1"/>
        <end position="25"/>
    </location>
</feature>
<dbReference type="GO" id="GO:0016491">
    <property type="term" value="F:oxidoreductase activity"/>
    <property type="evidence" value="ECO:0007669"/>
    <property type="project" value="InterPro"/>
</dbReference>
<dbReference type="AlphaFoldDB" id="A0A450Y016"/>
<dbReference type="SUPFAM" id="SSF49367">
    <property type="entry name" value="Superoxide reductase-like"/>
    <property type="match status" value="1"/>
</dbReference>
<accession>A0A450Y016</accession>
<name>A0A450Y016_9GAMM</name>
<evidence type="ECO:0000313" key="4">
    <source>
        <dbReference type="EMBL" id="VFK34855.1"/>
    </source>
</evidence>
<dbReference type="Gene3D" id="2.60.40.730">
    <property type="entry name" value="SOR catalytic domain"/>
    <property type="match status" value="1"/>
</dbReference>
<feature type="domain" description="Desulfoferrodoxin ferrous iron-binding" evidence="2">
    <location>
        <begin position="55"/>
        <end position="141"/>
    </location>
</feature>